<feature type="chain" id="PRO_5021782711" description="3-keto-alpha-glucoside-1,2-lyase/3-keto-2-hydroxy-glucal hydratase domain-containing protein" evidence="1">
    <location>
        <begin position="33"/>
        <end position="224"/>
    </location>
</feature>
<dbReference type="InterPro" id="IPR010496">
    <property type="entry name" value="AL/BT2_dom"/>
</dbReference>
<dbReference type="Pfam" id="PF06439">
    <property type="entry name" value="3keto-disac_hyd"/>
    <property type="match status" value="1"/>
</dbReference>
<dbReference type="EMBL" id="CP036279">
    <property type="protein sequence ID" value="QDU63662.1"/>
    <property type="molecule type" value="Genomic_DNA"/>
</dbReference>
<evidence type="ECO:0000313" key="3">
    <source>
        <dbReference type="EMBL" id="QDU63662.1"/>
    </source>
</evidence>
<accession>A0A518B9K0</accession>
<organism evidence="3 4">
    <name type="scientific">Kolteria novifilia</name>
    <dbReference type="NCBI Taxonomy" id="2527975"/>
    <lineage>
        <taxon>Bacteria</taxon>
        <taxon>Pseudomonadati</taxon>
        <taxon>Planctomycetota</taxon>
        <taxon>Planctomycetia</taxon>
        <taxon>Kolteriales</taxon>
        <taxon>Kolteriaceae</taxon>
        <taxon>Kolteria</taxon>
    </lineage>
</organism>
<keyword evidence="1" id="KW-0732">Signal</keyword>
<protein>
    <recommendedName>
        <fullName evidence="2">3-keto-alpha-glucoside-1,2-lyase/3-keto-2-hydroxy-glucal hydratase domain-containing protein</fullName>
    </recommendedName>
</protein>
<proteinExistence type="predicted"/>
<dbReference type="Gene3D" id="2.60.120.560">
    <property type="entry name" value="Exo-inulinase, domain 1"/>
    <property type="match status" value="1"/>
</dbReference>
<sequence length="224" mass="24380" precursor="true">MRSLSFIGHGSPARLVTLVAAFALFATSPACAEDGFTTIFNGKNLDGWTLVKKKGPGYIVKDDMLVCPADGGGNLFTEKTYANFDFRFDVRLSDGGNNGVGIRSTLDGHPAFDAIEIQVLDNYAKRYANIRPAQFCGSIYDVVPAKQGALKKAGEWNTMQIRADGPHITVTLNDEVIVDANVDDVTDPAVLKKHPGLRRKSGHIGFLGHATMVEFRNIRIKELP</sequence>
<feature type="signal peptide" evidence="1">
    <location>
        <begin position="1"/>
        <end position="32"/>
    </location>
</feature>
<dbReference type="OrthoDB" id="266976at2"/>
<evidence type="ECO:0000256" key="1">
    <source>
        <dbReference type="SAM" id="SignalP"/>
    </source>
</evidence>
<gene>
    <name evidence="3" type="ORF">Pan216_45430</name>
</gene>
<keyword evidence="4" id="KW-1185">Reference proteome</keyword>
<dbReference type="KEGG" id="knv:Pan216_45430"/>
<feature type="domain" description="3-keto-alpha-glucoside-1,2-lyase/3-keto-2-hydroxy-glucal hydratase" evidence="2">
    <location>
        <begin position="35"/>
        <end position="221"/>
    </location>
</feature>
<dbReference type="Proteomes" id="UP000317093">
    <property type="component" value="Chromosome"/>
</dbReference>
<evidence type="ECO:0000259" key="2">
    <source>
        <dbReference type="Pfam" id="PF06439"/>
    </source>
</evidence>
<name>A0A518B9K0_9BACT</name>
<dbReference type="GO" id="GO:0016787">
    <property type="term" value="F:hydrolase activity"/>
    <property type="evidence" value="ECO:0007669"/>
    <property type="project" value="InterPro"/>
</dbReference>
<dbReference type="AlphaFoldDB" id="A0A518B9K0"/>
<reference evidence="3 4" key="1">
    <citation type="submission" date="2019-02" db="EMBL/GenBank/DDBJ databases">
        <title>Deep-cultivation of Planctomycetes and their phenomic and genomic characterization uncovers novel biology.</title>
        <authorList>
            <person name="Wiegand S."/>
            <person name="Jogler M."/>
            <person name="Boedeker C."/>
            <person name="Pinto D."/>
            <person name="Vollmers J."/>
            <person name="Rivas-Marin E."/>
            <person name="Kohn T."/>
            <person name="Peeters S.H."/>
            <person name="Heuer A."/>
            <person name="Rast P."/>
            <person name="Oberbeckmann S."/>
            <person name="Bunk B."/>
            <person name="Jeske O."/>
            <person name="Meyerdierks A."/>
            <person name="Storesund J.E."/>
            <person name="Kallscheuer N."/>
            <person name="Luecker S."/>
            <person name="Lage O.M."/>
            <person name="Pohl T."/>
            <person name="Merkel B.J."/>
            <person name="Hornburger P."/>
            <person name="Mueller R.-W."/>
            <person name="Bruemmer F."/>
            <person name="Labrenz M."/>
            <person name="Spormann A.M."/>
            <person name="Op den Camp H."/>
            <person name="Overmann J."/>
            <person name="Amann R."/>
            <person name="Jetten M.S.M."/>
            <person name="Mascher T."/>
            <person name="Medema M.H."/>
            <person name="Devos D.P."/>
            <person name="Kaster A.-K."/>
            <person name="Ovreas L."/>
            <person name="Rohde M."/>
            <person name="Galperin M.Y."/>
            <person name="Jogler C."/>
        </authorList>
    </citation>
    <scope>NUCLEOTIDE SEQUENCE [LARGE SCALE GENOMIC DNA]</scope>
    <source>
        <strain evidence="3 4">Pan216</strain>
    </source>
</reference>
<dbReference type="RefSeq" id="WP_145261301.1">
    <property type="nucleotide sequence ID" value="NZ_CP036279.1"/>
</dbReference>
<evidence type="ECO:0000313" key="4">
    <source>
        <dbReference type="Proteomes" id="UP000317093"/>
    </source>
</evidence>